<keyword evidence="2" id="KW-0812">Transmembrane</keyword>
<evidence type="ECO:0000256" key="2">
    <source>
        <dbReference type="SAM" id="Phobius"/>
    </source>
</evidence>
<keyword evidence="2" id="KW-0472">Membrane</keyword>
<dbReference type="EMBL" id="JBHUHR010000045">
    <property type="protein sequence ID" value="MFD2036887.1"/>
    <property type="molecule type" value="Genomic_DNA"/>
</dbReference>
<evidence type="ECO:0000313" key="5">
    <source>
        <dbReference type="Proteomes" id="UP001597361"/>
    </source>
</evidence>
<keyword evidence="4" id="KW-0540">Nuclease</keyword>
<feature type="region of interest" description="Disordered" evidence="1">
    <location>
        <begin position="327"/>
        <end position="348"/>
    </location>
</feature>
<keyword evidence="4" id="KW-0378">Hydrolase</keyword>
<protein>
    <submittedName>
        <fullName evidence="4">Endonuclease/exonuclease/phosphatase family protein</fullName>
    </submittedName>
</protein>
<dbReference type="InterPro" id="IPR036691">
    <property type="entry name" value="Endo/exonu/phosph_ase_sf"/>
</dbReference>
<dbReference type="SUPFAM" id="SSF56219">
    <property type="entry name" value="DNase I-like"/>
    <property type="match status" value="1"/>
</dbReference>
<keyword evidence="2" id="KW-1133">Transmembrane helix</keyword>
<dbReference type="Proteomes" id="UP001597361">
    <property type="component" value="Unassembled WGS sequence"/>
</dbReference>
<dbReference type="RefSeq" id="WP_376888351.1">
    <property type="nucleotide sequence ID" value="NZ_JBHUHR010000045.1"/>
</dbReference>
<dbReference type="GO" id="GO:0004519">
    <property type="term" value="F:endonuclease activity"/>
    <property type="evidence" value="ECO:0007669"/>
    <property type="project" value="UniProtKB-KW"/>
</dbReference>
<evidence type="ECO:0000256" key="1">
    <source>
        <dbReference type="SAM" id="MobiDB-lite"/>
    </source>
</evidence>
<feature type="transmembrane region" description="Helical" evidence="2">
    <location>
        <begin position="59"/>
        <end position="80"/>
    </location>
</feature>
<accession>A0ABW4VQ25</accession>
<feature type="compositionally biased region" description="Acidic residues" evidence="1">
    <location>
        <begin position="331"/>
        <end position="348"/>
    </location>
</feature>
<organism evidence="4 5">
    <name type="scientific">Belliella marina</name>
    <dbReference type="NCBI Taxonomy" id="1644146"/>
    <lineage>
        <taxon>Bacteria</taxon>
        <taxon>Pseudomonadati</taxon>
        <taxon>Bacteroidota</taxon>
        <taxon>Cytophagia</taxon>
        <taxon>Cytophagales</taxon>
        <taxon>Cyclobacteriaceae</taxon>
        <taxon>Belliella</taxon>
    </lineage>
</organism>
<dbReference type="Pfam" id="PF03372">
    <property type="entry name" value="Exo_endo_phos"/>
    <property type="match status" value="1"/>
</dbReference>
<proteinExistence type="predicted"/>
<name>A0ABW4VQ25_9BACT</name>
<dbReference type="InterPro" id="IPR005135">
    <property type="entry name" value="Endo/exonuclease/phosphatase"/>
</dbReference>
<keyword evidence="4" id="KW-0255">Endonuclease</keyword>
<gene>
    <name evidence="4" type="ORF">ACFSKL_18930</name>
</gene>
<keyword evidence="5" id="KW-1185">Reference proteome</keyword>
<sequence length="348" mass="40337">MRQILITISVLILISGLLPLIKHDNWTFRVFEYPRVQKFIITLVILAFWLIKSYRNPEWLDLFFIITISSLAIFLAVKIFPFTSFGEKMIADSQSDESDSIHLMVLNVYQHNTEYKKTISLIEKVNPDVFFLVETNQAWADAIQGFKKDYPYQIEVPLENTYGLLFYSKYEFTNESVNYLIDDEIPSIELDLVLSPEKSIRIYGIHPTPPVPSENPRSTDRDAEILKVGKKAKEHAGPCIVIGDLNDVGWSYSSELFLKISGLLDLRRGRGLFNTFHAKYFFLRWPLDHIFVSEHFTLNRINIHPDVNSDHFPIGCVLHLENNGNNQSMEANEEEEEEVEEKIEEGEE</sequence>
<evidence type="ECO:0000313" key="4">
    <source>
        <dbReference type="EMBL" id="MFD2036887.1"/>
    </source>
</evidence>
<dbReference type="Gene3D" id="3.60.10.10">
    <property type="entry name" value="Endonuclease/exonuclease/phosphatase"/>
    <property type="match status" value="1"/>
</dbReference>
<feature type="domain" description="Endonuclease/exonuclease/phosphatase" evidence="3">
    <location>
        <begin position="107"/>
        <end position="311"/>
    </location>
</feature>
<comment type="caution">
    <text evidence="4">The sequence shown here is derived from an EMBL/GenBank/DDBJ whole genome shotgun (WGS) entry which is preliminary data.</text>
</comment>
<reference evidence="5" key="1">
    <citation type="journal article" date="2019" name="Int. J. Syst. Evol. Microbiol.">
        <title>The Global Catalogue of Microorganisms (GCM) 10K type strain sequencing project: providing services to taxonomists for standard genome sequencing and annotation.</title>
        <authorList>
            <consortium name="The Broad Institute Genomics Platform"/>
            <consortium name="The Broad Institute Genome Sequencing Center for Infectious Disease"/>
            <person name="Wu L."/>
            <person name="Ma J."/>
        </authorList>
    </citation>
    <scope>NUCLEOTIDE SEQUENCE [LARGE SCALE GENOMIC DNA]</scope>
    <source>
        <strain evidence="5">CGMCC 1.15180</strain>
    </source>
</reference>
<evidence type="ECO:0000259" key="3">
    <source>
        <dbReference type="Pfam" id="PF03372"/>
    </source>
</evidence>